<comment type="caution">
    <text evidence="10">The sequence shown here is derived from an EMBL/GenBank/DDBJ whole genome shotgun (WGS) entry which is preliminary data.</text>
</comment>
<evidence type="ECO:0000256" key="8">
    <source>
        <dbReference type="SAM" id="MobiDB-lite"/>
    </source>
</evidence>
<evidence type="ECO:0000256" key="5">
    <source>
        <dbReference type="ARBA" id="ARBA00023203"/>
    </source>
</evidence>
<accession>A0ABQ8UPP7</accession>
<dbReference type="PANTHER" id="PTHR13759">
    <property type="entry name" value="TWINFILIN"/>
    <property type="match status" value="1"/>
</dbReference>
<feature type="region of interest" description="Disordered" evidence="8">
    <location>
        <begin position="226"/>
        <end position="259"/>
    </location>
</feature>
<feature type="compositionally biased region" description="Low complexity" evidence="8">
    <location>
        <begin position="405"/>
        <end position="427"/>
    </location>
</feature>
<evidence type="ECO:0000313" key="10">
    <source>
        <dbReference type="EMBL" id="KAJ4459304.1"/>
    </source>
</evidence>
<name>A0ABQ8UPP7_9EUKA</name>
<feature type="domain" description="ADF-H" evidence="9">
    <location>
        <begin position="1"/>
        <end position="124"/>
    </location>
</feature>
<reference evidence="10" key="1">
    <citation type="journal article" date="2022" name="bioRxiv">
        <title>Genomics of Preaxostyla Flagellates Illuminates Evolutionary Transitions and the Path Towards Mitochondrial Loss.</title>
        <authorList>
            <person name="Novak L.V.F."/>
            <person name="Treitli S.C."/>
            <person name="Pyrih J."/>
            <person name="Halakuc P."/>
            <person name="Pipaliya S.V."/>
            <person name="Vacek V."/>
            <person name="Brzon O."/>
            <person name="Soukal P."/>
            <person name="Eme L."/>
            <person name="Dacks J.B."/>
            <person name="Karnkowska A."/>
            <person name="Elias M."/>
            <person name="Hampl V."/>
        </authorList>
    </citation>
    <scope>NUCLEOTIDE SEQUENCE</scope>
    <source>
        <strain evidence="10">RCP-MX</strain>
    </source>
</reference>
<proteinExistence type="inferred from homology"/>
<dbReference type="PROSITE" id="PS51263">
    <property type="entry name" value="ADF_H"/>
    <property type="match status" value="1"/>
</dbReference>
<dbReference type="InterPro" id="IPR028458">
    <property type="entry name" value="Twinfilin"/>
</dbReference>
<keyword evidence="3" id="KW-0963">Cytoplasm</keyword>
<feature type="compositionally biased region" description="Low complexity" evidence="8">
    <location>
        <begin position="355"/>
        <end position="364"/>
    </location>
</feature>
<feature type="region of interest" description="Disordered" evidence="8">
    <location>
        <begin position="346"/>
        <end position="427"/>
    </location>
</feature>
<evidence type="ECO:0000256" key="7">
    <source>
        <dbReference type="ARBA" id="ARBA00038532"/>
    </source>
</evidence>
<dbReference type="Pfam" id="PF00241">
    <property type="entry name" value="Cofilin_ADF"/>
    <property type="match status" value="1"/>
</dbReference>
<keyword evidence="4" id="KW-0677">Repeat</keyword>
<comment type="similarity">
    <text evidence="2">Belongs to the actin-binding proteins ADF family. Twinfilin subfamily.</text>
</comment>
<keyword evidence="6" id="KW-0206">Cytoskeleton</keyword>
<evidence type="ECO:0000256" key="1">
    <source>
        <dbReference type="ARBA" id="ARBA00004245"/>
    </source>
</evidence>
<dbReference type="EMBL" id="JAPMOS010000021">
    <property type="protein sequence ID" value="KAJ4459304.1"/>
    <property type="molecule type" value="Genomic_DNA"/>
</dbReference>
<evidence type="ECO:0000256" key="6">
    <source>
        <dbReference type="ARBA" id="ARBA00023212"/>
    </source>
</evidence>
<gene>
    <name evidence="10" type="ORF">PAPYR_4858</name>
</gene>
<dbReference type="Gene3D" id="3.40.20.10">
    <property type="entry name" value="Severin"/>
    <property type="match status" value="2"/>
</dbReference>
<evidence type="ECO:0000256" key="4">
    <source>
        <dbReference type="ARBA" id="ARBA00022737"/>
    </source>
</evidence>
<dbReference type="PANTHER" id="PTHR13759:SF1">
    <property type="entry name" value="TWINFILIN"/>
    <property type="match status" value="1"/>
</dbReference>
<comment type="subunit">
    <text evidence="7">Interacts with G-actin; ADP-actin form.</text>
</comment>
<keyword evidence="5" id="KW-0009">Actin-binding</keyword>
<keyword evidence="11" id="KW-1185">Reference proteome</keyword>
<comment type="subcellular location">
    <subcellularLocation>
        <location evidence="1">Cytoplasm</location>
        <location evidence="1">Cytoskeleton</location>
    </subcellularLocation>
</comment>
<organism evidence="10 11">
    <name type="scientific">Paratrimastix pyriformis</name>
    <dbReference type="NCBI Taxonomy" id="342808"/>
    <lineage>
        <taxon>Eukaryota</taxon>
        <taxon>Metamonada</taxon>
        <taxon>Preaxostyla</taxon>
        <taxon>Paratrimastigidae</taxon>
        <taxon>Paratrimastix</taxon>
    </lineage>
</organism>
<dbReference type="InterPro" id="IPR029006">
    <property type="entry name" value="ADF-H/Gelsolin-like_dom_sf"/>
</dbReference>
<evidence type="ECO:0000256" key="3">
    <source>
        <dbReference type="ARBA" id="ARBA00022490"/>
    </source>
</evidence>
<dbReference type="InterPro" id="IPR002108">
    <property type="entry name" value="ADF-H"/>
</dbReference>
<protein>
    <submittedName>
        <fullName evidence="10">Twinfilin</fullName>
    </submittedName>
</protein>
<sequence>MSLVTIAPECASVLEDSSKRWIKFVLEGETLVPRESADSTENVESDWSSMAPHFADREACYVLFRMSADERVLVRFVSERAPVRVKTLMSAATERVKRELNATQEFHGVSAEDMKYAAYVASQTKEATPAAQVLTESELNARKEARMEVIATPAGSPHMAVALEAPVREAVAQFGRAEANFVELLVTEQNAIQAAGARTVAAEEWARTVTAASPAFYLLRYCQPASGKAHTRPPATTRPDHRPYLHPHPLSTPPSPASGWDTRCALTTHPTPGKGRGPDRLETHLFVYVCPSGSTVRLRMLHSMAKNALADALREALPAEAQIAKTLEIRSGPEELTVEAIEDALGVTPAPSPSPSTSTGPALARTARPGRGPVRLVGAGSSPKPTLGAPAAAARPMPRPVFKVAGASPAASPAPAASTSPAPQQDA</sequence>
<evidence type="ECO:0000313" key="11">
    <source>
        <dbReference type="Proteomes" id="UP001141327"/>
    </source>
</evidence>
<evidence type="ECO:0000259" key="9">
    <source>
        <dbReference type="PROSITE" id="PS51263"/>
    </source>
</evidence>
<evidence type="ECO:0000256" key="2">
    <source>
        <dbReference type="ARBA" id="ARBA00009557"/>
    </source>
</evidence>
<dbReference type="Proteomes" id="UP001141327">
    <property type="component" value="Unassembled WGS sequence"/>
</dbReference>
<dbReference type="SUPFAM" id="SSF55753">
    <property type="entry name" value="Actin depolymerizing proteins"/>
    <property type="match status" value="2"/>
</dbReference>